<proteinExistence type="predicted"/>
<dbReference type="EMBL" id="JNCA01000006">
    <property type="protein sequence ID" value="KDN56049.1"/>
    <property type="molecule type" value="Genomic_DNA"/>
</dbReference>
<dbReference type="AlphaFoldDB" id="A0A066WYP8"/>
<comment type="caution">
    <text evidence="1">The sequence shown here is derived from an EMBL/GenBank/DDBJ whole genome shotgun (WGS) entry which is preliminary data.</text>
</comment>
<gene>
    <name evidence="1" type="ORF">FEM21_06010</name>
</gene>
<accession>A0A066WYP8</accession>
<dbReference type="Proteomes" id="UP000027064">
    <property type="component" value="Unassembled WGS sequence"/>
</dbReference>
<sequence>MFFNNNYKLQLFKQTKTILLIYIKWRLGNHQPDFLIDF</sequence>
<name>A0A066WYP8_9FLAO</name>
<reference evidence="1 2" key="1">
    <citation type="submission" date="2014-05" db="EMBL/GenBank/DDBJ databases">
        <title>Genome Sequence of Flavobacterium sp. EM1321.</title>
        <authorList>
            <person name="Shin S.-K."/>
            <person name="Yi H."/>
        </authorList>
    </citation>
    <scope>NUCLEOTIDE SEQUENCE [LARGE SCALE GENOMIC DNA]</scope>
    <source>
        <strain evidence="1 2">EM1321</strain>
    </source>
</reference>
<keyword evidence="2" id="KW-1185">Reference proteome</keyword>
<protein>
    <submittedName>
        <fullName evidence="1">Uncharacterized protein</fullName>
    </submittedName>
</protein>
<evidence type="ECO:0000313" key="2">
    <source>
        <dbReference type="Proteomes" id="UP000027064"/>
    </source>
</evidence>
<organism evidence="1 2">
    <name type="scientific">Flavobacterium seoulense</name>
    <dbReference type="NCBI Taxonomy" id="1492738"/>
    <lineage>
        <taxon>Bacteria</taxon>
        <taxon>Pseudomonadati</taxon>
        <taxon>Bacteroidota</taxon>
        <taxon>Flavobacteriia</taxon>
        <taxon>Flavobacteriales</taxon>
        <taxon>Flavobacteriaceae</taxon>
        <taxon>Flavobacterium</taxon>
    </lineage>
</organism>
<evidence type="ECO:0000313" key="1">
    <source>
        <dbReference type="EMBL" id="KDN56049.1"/>
    </source>
</evidence>